<evidence type="ECO:0000313" key="2">
    <source>
        <dbReference type="Proteomes" id="UP001500575"/>
    </source>
</evidence>
<dbReference type="RefSeq" id="WP_344302999.1">
    <property type="nucleotide sequence ID" value="NZ_BAAAQQ010000007.1"/>
</dbReference>
<name>A0ABN2Y3X2_9ACTN</name>
<dbReference type="Proteomes" id="UP001500575">
    <property type="component" value="Unassembled WGS sequence"/>
</dbReference>
<organism evidence="1 2">
    <name type="scientific">Nocardioides bigeumensis</name>
    <dbReference type="NCBI Taxonomy" id="433657"/>
    <lineage>
        <taxon>Bacteria</taxon>
        <taxon>Bacillati</taxon>
        <taxon>Actinomycetota</taxon>
        <taxon>Actinomycetes</taxon>
        <taxon>Propionibacteriales</taxon>
        <taxon>Nocardioidaceae</taxon>
        <taxon>Nocardioides</taxon>
    </lineage>
</organism>
<reference evidence="1 2" key="1">
    <citation type="journal article" date="2019" name="Int. J. Syst. Evol. Microbiol.">
        <title>The Global Catalogue of Microorganisms (GCM) 10K type strain sequencing project: providing services to taxonomists for standard genome sequencing and annotation.</title>
        <authorList>
            <consortium name="The Broad Institute Genomics Platform"/>
            <consortium name="The Broad Institute Genome Sequencing Center for Infectious Disease"/>
            <person name="Wu L."/>
            <person name="Ma J."/>
        </authorList>
    </citation>
    <scope>NUCLEOTIDE SEQUENCE [LARGE SCALE GENOMIC DNA]</scope>
    <source>
        <strain evidence="1 2">JCM 16021</strain>
    </source>
</reference>
<protein>
    <submittedName>
        <fullName evidence="1">Uncharacterized protein</fullName>
    </submittedName>
</protein>
<dbReference type="EMBL" id="BAAAQQ010000007">
    <property type="protein sequence ID" value="GAA2120732.1"/>
    <property type="molecule type" value="Genomic_DNA"/>
</dbReference>
<gene>
    <name evidence="1" type="ORF">GCM10009843_14380</name>
</gene>
<keyword evidence="2" id="KW-1185">Reference proteome</keyword>
<evidence type="ECO:0000313" key="1">
    <source>
        <dbReference type="EMBL" id="GAA2120732.1"/>
    </source>
</evidence>
<proteinExistence type="predicted"/>
<accession>A0ABN2Y3X2</accession>
<sequence>MWDTVDSEPGQANEPCLSHDLPCQECGHAMHTYLACDDLRCSCRTTGMPGSVQVA</sequence>
<comment type="caution">
    <text evidence="1">The sequence shown here is derived from an EMBL/GenBank/DDBJ whole genome shotgun (WGS) entry which is preliminary data.</text>
</comment>